<keyword evidence="1" id="KW-0328">Glycosyltransferase</keyword>
<organism evidence="3 4">
    <name type="scientific">Stephania cephalantha</name>
    <dbReference type="NCBI Taxonomy" id="152367"/>
    <lineage>
        <taxon>Eukaryota</taxon>
        <taxon>Viridiplantae</taxon>
        <taxon>Streptophyta</taxon>
        <taxon>Embryophyta</taxon>
        <taxon>Tracheophyta</taxon>
        <taxon>Spermatophyta</taxon>
        <taxon>Magnoliopsida</taxon>
        <taxon>Ranunculales</taxon>
        <taxon>Menispermaceae</taxon>
        <taxon>Menispermoideae</taxon>
        <taxon>Cissampelideae</taxon>
        <taxon>Stephania</taxon>
    </lineage>
</organism>
<name>A0AAP0J263_9MAGN</name>
<proteinExistence type="predicted"/>
<accession>A0AAP0J263</accession>
<dbReference type="GO" id="GO:0016757">
    <property type="term" value="F:glycosyltransferase activity"/>
    <property type="evidence" value="ECO:0007669"/>
    <property type="project" value="UniProtKB-KW"/>
</dbReference>
<dbReference type="InterPro" id="IPR044161">
    <property type="entry name" value="SPS"/>
</dbReference>
<evidence type="ECO:0000256" key="1">
    <source>
        <dbReference type="ARBA" id="ARBA00022676"/>
    </source>
</evidence>
<keyword evidence="4" id="KW-1185">Reference proteome</keyword>
<dbReference type="Proteomes" id="UP001419268">
    <property type="component" value="Unassembled WGS sequence"/>
</dbReference>
<dbReference type="PANTHER" id="PTHR46039:SF5">
    <property type="entry name" value="SUCROSE-PHOSPHATE SYNTHASE 3-RELATED"/>
    <property type="match status" value="1"/>
</dbReference>
<dbReference type="AlphaFoldDB" id="A0AAP0J263"/>
<dbReference type="Gene3D" id="3.40.50.2000">
    <property type="entry name" value="Glycogen Phosphorylase B"/>
    <property type="match status" value="1"/>
</dbReference>
<protein>
    <submittedName>
        <fullName evidence="3">Uncharacterized protein</fullName>
    </submittedName>
</protein>
<keyword evidence="2" id="KW-0808">Transferase</keyword>
<dbReference type="PANTHER" id="PTHR46039">
    <property type="entry name" value="SUCROSE-PHOSPHATE SYNTHASE 3-RELATED"/>
    <property type="match status" value="1"/>
</dbReference>
<dbReference type="EMBL" id="JBBNAG010000006">
    <property type="protein sequence ID" value="KAK9125385.1"/>
    <property type="molecule type" value="Genomic_DNA"/>
</dbReference>
<reference evidence="3 4" key="1">
    <citation type="submission" date="2024-01" db="EMBL/GenBank/DDBJ databases">
        <title>Genome assemblies of Stephania.</title>
        <authorList>
            <person name="Yang L."/>
        </authorList>
    </citation>
    <scope>NUCLEOTIDE SEQUENCE [LARGE SCALE GENOMIC DNA]</scope>
    <source>
        <strain evidence="3">JXDWG</strain>
        <tissue evidence="3">Leaf</tissue>
    </source>
</reference>
<gene>
    <name evidence="3" type="ORF">Scep_014231</name>
</gene>
<evidence type="ECO:0000256" key="2">
    <source>
        <dbReference type="ARBA" id="ARBA00022679"/>
    </source>
</evidence>
<comment type="caution">
    <text evidence="3">The sequence shown here is derived from an EMBL/GenBank/DDBJ whole genome shotgun (WGS) entry which is preliminary data.</text>
</comment>
<sequence>MLIMSNRDVRDKMSPGRASVLTTVLKLIDKYDLYEEVSYPKHHKQSDVPDIYRITAETKIVIYYLTAFDKIEPDQLGHICRLSVDGTQDRNVVESEKAEAGDNDPEVQDQVKRILNKAVRSDSPTARFTGFALSTAMSMPETVKFLKSGKINAKELDALICSGGSEMYYPGTYAEEDGKSIKTRIMQHILIIDG</sequence>
<evidence type="ECO:0000313" key="3">
    <source>
        <dbReference type="EMBL" id="KAK9125385.1"/>
    </source>
</evidence>
<evidence type="ECO:0000313" key="4">
    <source>
        <dbReference type="Proteomes" id="UP001419268"/>
    </source>
</evidence>